<accession>A0A8H7E7C4</accession>
<evidence type="ECO:0000313" key="2">
    <source>
        <dbReference type="EMBL" id="KAF7511992.1"/>
    </source>
</evidence>
<name>A0A8H7E7C4_9EURO</name>
<reference evidence="2" key="1">
    <citation type="submission" date="2020-02" db="EMBL/GenBank/DDBJ databases">
        <authorList>
            <person name="Palmer J.M."/>
        </authorList>
    </citation>
    <scope>NUCLEOTIDE SEQUENCE</scope>
    <source>
        <strain evidence="2">EPUS1.4</strain>
        <tissue evidence="2">Thallus</tissue>
    </source>
</reference>
<evidence type="ECO:0000313" key="3">
    <source>
        <dbReference type="Proteomes" id="UP000606974"/>
    </source>
</evidence>
<evidence type="ECO:0000256" key="1">
    <source>
        <dbReference type="SAM" id="MobiDB-lite"/>
    </source>
</evidence>
<feature type="compositionally biased region" description="Polar residues" evidence="1">
    <location>
        <begin position="1"/>
        <end position="22"/>
    </location>
</feature>
<comment type="caution">
    <text evidence="2">The sequence shown here is derived from an EMBL/GenBank/DDBJ whole genome shotgun (WGS) entry which is preliminary data.</text>
</comment>
<dbReference type="AlphaFoldDB" id="A0A8H7E7C4"/>
<protein>
    <submittedName>
        <fullName evidence="2">Uncharacterized protein</fullName>
    </submittedName>
</protein>
<dbReference type="Proteomes" id="UP000606974">
    <property type="component" value="Unassembled WGS sequence"/>
</dbReference>
<gene>
    <name evidence="2" type="ORF">GJ744_002705</name>
</gene>
<feature type="region of interest" description="Disordered" evidence="1">
    <location>
        <begin position="1"/>
        <end position="56"/>
    </location>
</feature>
<dbReference type="EMBL" id="JAACFV010000015">
    <property type="protein sequence ID" value="KAF7511992.1"/>
    <property type="molecule type" value="Genomic_DNA"/>
</dbReference>
<organism evidence="2 3">
    <name type="scientific">Endocarpon pusillum</name>
    <dbReference type="NCBI Taxonomy" id="364733"/>
    <lineage>
        <taxon>Eukaryota</taxon>
        <taxon>Fungi</taxon>
        <taxon>Dikarya</taxon>
        <taxon>Ascomycota</taxon>
        <taxon>Pezizomycotina</taxon>
        <taxon>Eurotiomycetes</taxon>
        <taxon>Chaetothyriomycetidae</taxon>
        <taxon>Verrucariales</taxon>
        <taxon>Verrucariaceae</taxon>
        <taxon>Endocarpon</taxon>
    </lineage>
</organism>
<proteinExistence type="predicted"/>
<sequence length="98" mass="10655">MQVTGHQTEDNQTQPTVSSQTLRILALRPHIPHPSRSNPADDLVHSIPNPGKLTSPLVTPPHSAPILASLSFLLLFQPSGSSFSPFDFLTSNHPRNSQ</sequence>
<keyword evidence="3" id="KW-1185">Reference proteome</keyword>